<dbReference type="AlphaFoldDB" id="A0A0N9WQW4"/>
<gene>
    <name evidence="1" type="ORF">AO356_11235</name>
</gene>
<proteinExistence type="predicted"/>
<dbReference type="InterPro" id="IPR011047">
    <property type="entry name" value="Quinoprotein_ADH-like_sf"/>
</dbReference>
<accession>A0A0N9WQW4</accession>
<dbReference type="EMBL" id="CP012831">
    <property type="protein sequence ID" value="ALI07357.1"/>
    <property type="molecule type" value="Genomic_DNA"/>
</dbReference>
<reference evidence="2" key="1">
    <citation type="submission" date="2015-09" db="EMBL/GenBank/DDBJ databases">
        <title>Whole genome sequence of Pseudomonas fluorescens FW300-N2C3.</title>
        <authorList>
            <person name="Ray J."/>
            <person name="Melnyk R."/>
            <person name="Deutschbauer A."/>
        </authorList>
    </citation>
    <scope>NUCLEOTIDE SEQUENCE [LARGE SCALE GENOMIC DNA]</scope>
    <source>
        <strain evidence="2">FW300-N2C3</strain>
    </source>
</reference>
<sequence length="190" mass="20939">MDIQTPYGLITIIDEPTYSFKSTDNTHAYAHQLLLTDGSVTSVHGVKLNGENILVIGAGGGCTAIHEHSATAVDDKLYIAVGDRVACLSLEHLDQTLWTAKVDTATCFGIYWENQHRVLLSHGELEITRLSIDGDIIWQVSGAEIFSESFRLLSDYIEAVDFDRSVCWFDYMTGELLHCLPSSDCRPVGG</sequence>
<evidence type="ECO:0000313" key="1">
    <source>
        <dbReference type="EMBL" id="ALI07357.1"/>
    </source>
</evidence>
<dbReference type="SUPFAM" id="SSF50998">
    <property type="entry name" value="Quinoprotein alcohol dehydrogenase-like"/>
    <property type="match status" value="1"/>
</dbReference>
<reference evidence="1 2" key="2">
    <citation type="journal article" date="2018" name="Nature">
        <title>Mutant phenotypes for thousands of bacterial genes of unknown function.</title>
        <authorList>
            <person name="Price M.N."/>
            <person name="Wetmore K.M."/>
            <person name="Waters R.J."/>
            <person name="Callaghan M."/>
            <person name="Ray J."/>
            <person name="Liu H."/>
            <person name="Kuehl J.V."/>
            <person name="Melnyk R.A."/>
            <person name="Lamson J.S."/>
            <person name="Suh Y."/>
            <person name="Carlson H.K."/>
            <person name="Esquivel Z."/>
            <person name="Sadeeshkumar H."/>
            <person name="Chakraborty R."/>
            <person name="Zane G.M."/>
            <person name="Rubin B.E."/>
            <person name="Wall J.D."/>
            <person name="Visel A."/>
            <person name="Bristow J."/>
            <person name="Blow M.J."/>
            <person name="Arkin A.P."/>
            <person name="Deutschbauer A.M."/>
        </authorList>
    </citation>
    <scope>NUCLEOTIDE SEQUENCE [LARGE SCALE GENOMIC DNA]</scope>
    <source>
        <strain evidence="1 2">FW300-N2C3</strain>
    </source>
</reference>
<organism evidence="1 2">
    <name type="scientific">Pseudomonas fluorescens</name>
    <dbReference type="NCBI Taxonomy" id="294"/>
    <lineage>
        <taxon>Bacteria</taxon>
        <taxon>Pseudomonadati</taxon>
        <taxon>Pseudomonadota</taxon>
        <taxon>Gammaproteobacteria</taxon>
        <taxon>Pseudomonadales</taxon>
        <taxon>Pseudomonadaceae</taxon>
        <taxon>Pseudomonas</taxon>
    </lineage>
</organism>
<dbReference type="Proteomes" id="UP000059425">
    <property type="component" value="Chromosome"/>
</dbReference>
<evidence type="ECO:0000313" key="2">
    <source>
        <dbReference type="Proteomes" id="UP000059425"/>
    </source>
</evidence>
<name>A0A0N9WQW4_PSEFL</name>
<protein>
    <submittedName>
        <fullName evidence="1">Uncharacterized protein</fullName>
    </submittedName>
</protein>